<evidence type="ECO:0000313" key="2">
    <source>
        <dbReference type="Proteomes" id="UP001317705"/>
    </source>
</evidence>
<sequence length="224" mass="26369">MALINWDVHRWETDFAFSNLKDYLEMAESQFEAVREKERARTDLTPPAGLSEDGYHEWYSDYQGEVLFFEERYERDFPSKIRYSFIVLLHIVLEDRLRATCNEIQKRRNLPITEKDLRGAQFERVNAFLKKIAEIHYDNQKGWQELKDLQMIRDCIVHTNGRIEESRDKKRIYELCKKQIGVSDAEGALVVEKAYCMRSLETISAFFNGLLDSAGFGPCQITYS</sequence>
<gene>
    <name evidence="1" type="ORF">GURASL_31140</name>
</gene>
<reference evidence="1 2" key="1">
    <citation type="submission" date="2022-12" db="EMBL/GenBank/DDBJ databases">
        <title>Polyphasic characterization of Geotalea uranireducens NIT-SL11 newly isolated from a complex of sewage sludge and microbially reduced graphene oxide.</title>
        <authorList>
            <person name="Xie L."/>
            <person name="Yoshida N."/>
            <person name="Meng L."/>
        </authorList>
    </citation>
    <scope>NUCLEOTIDE SEQUENCE [LARGE SCALE GENOMIC DNA]</scope>
    <source>
        <strain evidence="1 2">NIT-SL11</strain>
    </source>
</reference>
<protein>
    <recommendedName>
        <fullName evidence="3">RiboL-PSP-HEPN domain-containing protein</fullName>
    </recommendedName>
</protein>
<dbReference type="Proteomes" id="UP001317705">
    <property type="component" value="Chromosome"/>
</dbReference>
<name>A0ABN6VV37_9BACT</name>
<keyword evidence="2" id="KW-1185">Reference proteome</keyword>
<dbReference type="EMBL" id="AP027151">
    <property type="protein sequence ID" value="BDV44191.1"/>
    <property type="molecule type" value="Genomic_DNA"/>
</dbReference>
<accession>A0ABN6VV37</accession>
<evidence type="ECO:0008006" key="3">
    <source>
        <dbReference type="Google" id="ProtNLM"/>
    </source>
</evidence>
<dbReference type="RefSeq" id="WP_282000299.1">
    <property type="nucleotide sequence ID" value="NZ_AP027151.1"/>
</dbReference>
<proteinExistence type="predicted"/>
<organism evidence="1 2">
    <name type="scientific">Geotalea uraniireducens</name>
    <dbReference type="NCBI Taxonomy" id="351604"/>
    <lineage>
        <taxon>Bacteria</taxon>
        <taxon>Pseudomonadati</taxon>
        <taxon>Thermodesulfobacteriota</taxon>
        <taxon>Desulfuromonadia</taxon>
        <taxon>Geobacterales</taxon>
        <taxon>Geobacteraceae</taxon>
        <taxon>Geotalea</taxon>
    </lineage>
</organism>
<evidence type="ECO:0000313" key="1">
    <source>
        <dbReference type="EMBL" id="BDV44191.1"/>
    </source>
</evidence>